<feature type="region of interest" description="Disordered" evidence="1">
    <location>
        <begin position="1"/>
        <end position="44"/>
    </location>
</feature>
<dbReference type="AlphaFoldDB" id="A0AAV5TY22"/>
<accession>A0AAV5TY22</accession>
<protein>
    <recommendedName>
        <fullName evidence="2">BZIP domain-containing protein</fullName>
    </recommendedName>
</protein>
<reference evidence="3" key="1">
    <citation type="submission" date="2023-10" db="EMBL/GenBank/DDBJ databases">
        <title>Genome assembly of Pristionchus species.</title>
        <authorList>
            <person name="Yoshida K."/>
            <person name="Sommer R.J."/>
        </authorList>
    </citation>
    <scope>NUCLEOTIDE SEQUENCE</scope>
    <source>
        <strain evidence="3">RS0144</strain>
    </source>
</reference>
<keyword evidence="4" id="KW-1185">Reference proteome</keyword>
<dbReference type="EMBL" id="BTSX01000005">
    <property type="protein sequence ID" value="GMS99150.1"/>
    <property type="molecule type" value="Genomic_DNA"/>
</dbReference>
<evidence type="ECO:0000313" key="3">
    <source>
        <dbReference type="EMBL" id="GMS99150.1"/>
    </source>
</evidence>
<organism evidence="3 4">
    <name type="scientific">Pristionchus entomophagus</name>
    <dbReference type="NCBI Taxonomy" id="358040"/>
    <lineage>
        <taxon>Eukaryota</taxon>
        <taxon>Metazoa</taxon>
        <taxon>Ecdysozoa</taxon>
        <taxon>Nematoda</taxon>
        <taxon>Chromadorea</taxon>
        <taxon>Rhabditida</taxon>
        <taxon>Rhabditina</taxon>
        <taxon>Diplogasteromorpha</taxon>
        <taxon>Diplogasteroidea</taxon>
        <taxon>Neodiplogasteridae</taxon>
        <taxon>Pristionchus</taxon>
    </lineage>
</organism>
<proteinExistence type="predicted"/>
<evidence type="ECO:0000313" key="4">
    <source>
        <dbReference type="Proteomes" id="UP001432027"/>
    </source>
</evidence>
<sequence length="306" mass="34410">MVKGRKLPTPLDPEEREIYQTKRAKNNKAAEKHREKTRQSLAEAERLKEKCYQLAVDLEQEKKRRVEVENENRRLLNLLLTHDCISSPEHREQLYNTFCPSSVSRNSSSEVSSSPMSLGRSANTPLSQYFHMSPQQQPYQMNYRLSDSLSNCSTRNSTIPFSDSSYSPLSNLSSPYQPQMDARPVNFWLDNFTAREEPPTSSTSDQSVKYDVTKYATFDEFMKAKTGHTPLPGQKMCTPLADLMDIPKKAGTSSVSNPADAAPVSIQSDASWDALIDQELSPGRVDALPVLTGVFSRLMSPCDESE</sequence>
<dbReference type="Proteomes" id="UP001432027">
    <property type="component" value="Unassembled WGS sequence"/>
</dbReference>
<dbReference type="PROSITE" id="PS00036">
    <property type="entry name" value="BZIP_BASIC"/>
    <property type="match status" value="1"/>
</dbReference>
<dbReference type="InterPro" id="IPR004827">
    <property type="entry name" value="bZIP"/>
</dbReference>
<name>A0AAV5TY22_9BILA</name>
<gene>
    <name evidence="3" type="ORF">PENTCL1PPCAC_21325</name>
</gene>
<feature type="domain" description="BZIP" evidence="2">
    <location>
        <begin position="22"/>
        <end position="36"/>
    </location>
</feature>
<feature type="compositionally biased region" description="Basic and acidic residues" evidence="1">
    <location>
        <begin position="28"/>
        <end position="44"/>
    </location>
</feature>
<comment type="caution">
    <text evidence="3">The sequence shown here is derived from an EMBL/GenBank/DDBJ whole genome shotgun (WGS) entry which is preliminary data.</text>
</comment>
<evidence type="ECO:0000256" key="1">
    <source>
        <dbReference type="SAM" id="MobiDB-lite"/>
    </source>
</evidence>
<evidence type="ECO:0000259" key="2">
    <source>
        <dbReference type="PROSITE" id="PS00036"/>
    </source>
</evidence>
<dbReference type="GO" id="GO:0003700">
    <property type="term" value="F:DNA-binding transcription factor activity"/>
    <property type="evidence" value="ECO:0007669"/>
    <property type="project" value="InterPro"/>
</dbReference>